<proteinExistence type="predicted"/>
<dbReference type="Pfam" id="PF05926">
    <property type="entry name" value="Phage_GPL"/>
    <property type="match status" value="1"/>
</dbReference>
<keyword evidence="2" id="KW-1185">Reference proteome</keyword>
<dbReference type="AlphaFoldDB" id="A0A0S2F7D6"/>
<dbReference type="RefSeq" id="WP_057917031.1">
    <property type="nucleotide sequence ID" value="NZ_CP011129.1"/>
</dbReference>
<protein>
    <submittedName>
        <fullName evidence="1">Phage head completion family protein</fullName>
    </submittedName>
</protein>
<organism evidence="1 2">
    <name type="scientific">Lysobacter antibioticus</name>
    <dbReference type="NCBI Taxonomy" id="84531"/>
    <lineage>
        <taxon>Bacteria</taxon>
        <taxon>Pseudomonadati</taxon>
        <taxon>Pseudomonadota</taxon>
        <taxon>Gammaproteobacteria</taxon>
        <taxon>Lysobacterales</taxon>
        <taxon>Lysobacteraceae</taxon>
        <taxon>Lysobacter</taxon>
    </lineage>
</organism>
<reference evidence="1 2" key="1">
    <citation type="journal article" date="2015" name="BMC Genomics">
        <title>Comparative genomics and metabolic profiling of the genus Lysobacter.</title>
        <authorList>
            <person name="de Bruijn I."/>
            <person name="Cheng X."/>
            <person name="de Jager V."/>
            <person name="Exposito R.G."/>
            <person name="Watrous J."/>
            <person name="Patel N."/>
            <person name="Postma J."/>
            <person name="Dorrestein P.C."/>
            <person name="Kobayashi D."/>
            <person name="Raaijmakers J.M."/>
        </authorList>
    </citation>
    <scope>NUCLEOTIDE SEQUENCE [LARGE SCALE GENOMIC DNA]</scope>
    <source>
        <strain evidence="1 2">76</strain>
    </source>
</reference>
<sequence>MSAFIAAAPDTTSPERDTLSNDGWFPDLSLANLRETGRIDGTVTGDRLRELARYAALSINARLREFRAGNEGAGYRSLAAVPSSRFDGESRLLVLYRRAVACLLKADVMERYPDFDSTGSGERRAEDAQDNAGTWRRNASWAVSDITGATRSVVELI</sequence>
<dbReference type="KEGG" id="lab:LA76x_1292"/>
<dbReference type="InterPro" id="IPR009225">
    <property type="entry name" value="Phage_head_completion_GpL"/>
</dbReference>
<name>A0A0S2F7D6_LYSAN</name>
<dbReference type="EMBL" id="CP011129">
    <property type="protein sequence ID" value="ALN79450.1"/>
    <property type="molecule type" value="Genomic_DNA"/>
</dbReference>
<evidence type="ECO:0000313" key="2">
    <source>
        <dbReference type="Proteomes" id="UP000060787"/>
    </source>
</evidence>
<gene>
    <name evidence="1" type="ORF">LA76x_1292</name>
</gene>
<evidence type="ECO:0000313" key="1">
    <source>
        <dbReference type="EMBL" id="ALN79450.1"/>
    </source>
</evidence>
<dbReference type="PATRIC" id="fig|84531.8.peg.1316"/>
<dbReference type="Proteomes" id="UP000060787">
    <property type="component" value="Chromosome"/>
</dbReference>
<accession>A0A0S2F7D6</accession>
<dbReference type="STRING" id="84531.LA76x_1292"/>